<dbReference type="InterPro" id="IPR017972">
    <property type="entry name" value="Cyt_P450_CS"/>
</dbReference>
<dbReference type="InterPro" id="IPR001128">
    <property type="entry name" value="Cyt_P450"/>
</dbReference>
<evidence type="ECO:0000256" key="1">
    <source>
        <dbReference type="ARBA" id="ARBA00001971"/>
    </source>
</evidence>
<keyword evidence="4 6" id="KW-0479">Metal-binding</keyword>
<dbReference type="PROSITE" id="PS00086">
    <property type="entry name" value="CYTOCHROME_P450"/>
    <property type="match status" value="1"/>
</dbReference>
<dbReference type="AlphaFoldDB" id="A0A177CEY0"/>
<dbReference type="GO" id="GO:0005506">
    <property type="term" value="F:iron ion binding"/>
    <property type="evidence" value="ECO:0007669"/>
    <property type="project" value="InterPro"/>
</dbReference>
<proteinExistence type="inferred from homology"/>
<dbReference type="GO" id="GO:0016705">
    <property type="term" value="F:oxidoreductase activity, acting on paired donors, with incorporation or reduction of molecular oxygen"/>
    <property type="evidence" value="ECO:0007669"/>
    <property type="project" value="InterPro"/>
</dbReference>
<accession>A0A177CEY0</accession>
<comment type="similarity">
    <text evidence="2 7">Belongs to the cytochrome P450 family.</text>
</comment>
<evidence type="ECO:0000256" key="7">
    <source>
        <dbReference type="RuleBase" id="RU000461"/>
    </source>
</evidence>
<evidence type="ECO:0000256" key="6">
    <source>
        <dbReference type="PIRSR" id="PIRSR602403-1"/>
    </source>
</evidence>
<dbReference type="GeneID" id="28767603"/>
<comment type="cofactor">
    <cofactor evidence="1 6">
        <name>heme</name>
        <dbReference type="ChEBI" id="CHEBI:30413"/>
    </cofactor>
</comment>
<evidence type="ECO:0000256" key="3">
    <source>
        <dbReference type="ARBA" id="ARBA00022617"/>
    </source>
</evidence>
<evidence type="ECO:0000313" key="9">
    <source>
        <dbReference type="Proteomes" id="UP000077069"/>
    </source>
</evidence>
<dbReference type="InterPro" id="IPR036396">
    <property type="entry name" value="Cyt_P450_sf"/>
</dbReference>
<name>A0A177CEY0_9PLEO</name>
<evidence type="ECO:0000256" key="4">
    <source>
        <dbReference type="ARBA" id="ARBA00022723"/>
    </source>
</evidence>
<dbReference type="GO" id="GO:0008395">
    <property type="term" value="F:steroid hydroxylase activity"/>
    <property type="evidence" value="ECO:0007669"/>
    <property type="project" value="TreeGrafter"/>
</dbReference>
<dbReference type="RefSeq" id="XP_018035723.1">
    <property type="nucleotide sequence ID" value="XM_018184117.1"/>
</dbReference>
<keyword evidence="7" id="KW-0560">Oxidoreductase</keyword>
<feature type="binding site" description="axial binding residue" evidence="6">
    <location>
        <position position="344"/>
    </location>
    <ligand>
        <name>heme</name>
        <dbReference type="ChEBI" id="CHEBI:30413"/>
    </ligand>
    <ligandPart>
        <name>Fe</name>
        <dbReference type="ChEBI" id="CHEBI:18248"/>
    </ligandPart>
</feature>
<dbReference type="STRING" id="1460663.A0A177CEY0"/>
<dbReference type="OrthoDB" id="1470350at2759"/>
<gene>
    <name evidence="8" type="ORF">CC84DRAFT_1243555</name>
</gene>
<keyword evidence="5 6" id="KW-0408">Iron</keyword>
<keyword evidence="7" id="KW-0503">Monooxygenase</keyword>
<dbReference type="PRINTS" id="PR00465">
    <property type="entry name" value="EP450IV"/>
</dbReference>
<dbReference type="InterPro" id="IPR002403">
    <property type="entry name" value="Cyt_P450_E_grp-IV"/>
</dbReference>
<reference evidence="8 9" key="1">
    <citation type="submission" date="2016-05" db="EMBL/GenBank/DDBJ databases">
        <title>Comparative analysis of secretome profiles of manganese(II)-oxidizing ascomycete fungi.</title>
        <authorList>
            <consortium name="DOE Joint Genome Institute"/>
            <person name="Zeiner C.A."/>
            <person name="Purvine S.O."/>
            <person name="Zink E.M."/>
            <person name="Wu S."/>
            <person name="Pasa-Tolic L."/>
            <person name="Chaput D.L."/>
            <person name="Haridas S."/>
            <person name="Grigoriev I.V."/>
            <person name="Santelli C.M."/>
            <person name="Hansel C.M."/>
        </authorList>
    </citation>
    <scope>NUCLEOTIDE SEQUENCE [LARGE SCALE GENOMIC DNA]</scope>
    <source>
        <strain evidence="8 9">AP3s5-JAC2a</strain>
    </source>
</reference>
<evidence type="ECO:0000256" key="2">
    <source>
        <dbReference type="ARBA" id="ARBA00010617"/>
    </source>
</evidence>
<evidence type="ECO:0000256" key="5">
    <source>
        <dbReference type="ARBA" id="ARBA00023004"/>
    </source>
</evidence>
<dbReference type="SUPFAM" id="SSF48264">
    <property type="entry name" value="Cytochrome P450"/>
    <property type="match status" value="1"/>
</dbReference>
<dbReference type="CDD" id="cd11040">
    <property type="entry name" value="CYP7_CYP8-like"/>
    <property type="match status" value="1"/>
</dbReference>
<evidence type="ECO:0000313" key="8">
    <source>
        <dbReference type="EMBL" id="OAG05358.1"/>
    </source>
</evidence>
<dbReference type="PANTHER" id="PTHR24304">
    <property type="entry name" value="CYTOCHROME P450 FAMILY 7"/>
    <property type="match status" value="1"/>
</dbReference>
<keyword evidence="9" id="KW-1185">Reference proteome</keyword>
<dbReference type="Pfam" id="PF00067">
    <property type="entry name" value="p450"/>
    <property type="match status" value="1"/>
</dbReference>
<keyword evidence="3 6" id="KW-0349">Heme</keyword>
<dbReference type="GO" id="GO:0020037">
    <property type="term" value="F:heme binding"/>
    <property type="evidence" value="ECO:0007669"/>
    <property type="project" value="InterPro"/>
</dbReference>
<protein>
    <submittedName>
        <fullName evidence="8">Cytochrome P450</fullName>
    </submittedName>
</protein>
<dbReference type="PANTHER" id="PTHR24304:SF2">
    <property type="entry name" value="24-HYDROXYCHOLESTEROL 7-ALPHA-HYDROXYLASE"/>
    <property type="match status" value="1"/>
</dbReference>
<sequence length="412" mass="47399">MTAFGISKKNVDRSFQADPSSFIPHSYSHSLLVSDNPRQKCYMHLQSDWFKKQLLPGASLTQLQDDYSYHLDRVMHLEKFQGHFVTSHQSDSEVTVSLGRFTRHILSHCSFRAFFDETLFELEPDFAKIYQTWEDDSWKVFYNYPYILAKDLHDARIRAIDTLARYYQLPHEARKPCWLFGVMNSELEAIGFSSTDRAGMVMMIVWAINNNAHYICFWMISHMLCNQELFTAVRSEIDACFDGKGAVGLDKLLSQCPSLDGTWNEALRLYNASTAVRKATADCYIGNKIIHKDDQIFGPVRNWQLDGHFFGEDAGTFRADRWLKRKDLARSRGFTPFGGGHTYCPGRYFAQRETYLFIAQLLRRFDLQVADAEGTTIPNPQVPPVEINLPSPAAMRPVDDMHIKVKTRNVVS</sequence>
<dbReference type="EMBL" id="KV441552">
    <property type="protein sequence ID" value="OAG05358.1"/>
    <property type="molecule type" value="Genomic_DNA"/>
</dbReference>
<organism evidence="8 9">
    <name type="scientific">Paraphaeosphaeria sporulosa</name>
    <dbReference type="NCBI Taxonomy" id="1460663"/>
    <lineage>
        <taxon>Eukaryota</taxon>
        <taxon>Fungi</taxon>
        <taxon>Dikarya</taxon>
        <taxon>Ascomycota</taxon>
        <taxon>Pezizomycotina</taxon>
        <taxon>Dothideomycetes</taxon>
        <taxon>Pleosporomycetidae</taxon>
        <taxon>Pleosporales</taxon>
        <taxon>Massarineae</taxon>
        <taxon>Didymosphaeriaceae</taxon>
        <taxon>Paraphaeosphaeria</taxon>
    </lineage>
</organism>
<dbReference type="Gene3D" id="1.10.630.10">
    <property type="entry name" value="Cytochrome P450"/>
    <property type="match status" value="1"/>
</dbReference>
<dbReference type="Proteomes" id="UP000077069">
    <property type="component" value="Unassembled WGS sequence"/>
</dbReference>
<dbReference type="InterPro" id="IPR050529">
    <property type="entry name" value="CYP450_sterol_14alpha_dmase"/>
</dbReference>
<dbReference type="InParanoid" id="A0A177CEY0"/>